<dbReference type="PANTHER" id="PTHR10151">
    <property type="entry name" value="ECTONUCLEOTIDE PYROPHOSPHATASE/PHOSPHODIESTERASE"/>
    <property type="match status" value="1"/>
</dbReference>
<dbReference type="GO" id="GO:0016787">
    <property type="term" value="F:hydrolase activity"/>
    <property type="evidence" value="ECO:0007669"/>
    <property type="project" value="UniProtKB-KW"/>
</dbReference>
<dbReference type="Proteomes" id="UP000185936">
    <property type="component" value="Unassembled WGS sequence"/>
</dbReference>
<evidence type="ECO:0000313" key="3">
    <source>
        <dbReference type="Proteomes" id="UP000185936"/>
    </source>
</evidence>
<evidence type="ECO:0000256" key="1">
    <source>
        <dbReference type="SAM" id="MobiDB-lite"/>
    </source>
</evidence>
<dbReference type="PANTHER" id="PTHR10151:SF120">
    <property type="entry name" value="BIS(5'-ADENOSYL)-TRIPHOSPHATASE"/>
    <property type="match status" value="1"/>
</dbReference>
<protein>
    <submittedName>
        <fullName evidence="2">Predicted phosphohydrolase or phosphomutase, AlkP superfamily</fullName>
    </submittedName>
</protein>
<gene>
    <name evidence="2" type="ORF">SAMN05421752_10754</name>
</gene>
<dbReference type="AlphaFoldDB" id="A0A1N7FJU8"/>
<reference evidence="3" key="1">
    <citation type="submission" date="2017-01" db="EMBL/GenBank/DDBJ databases">
        <authorList>
            <person name="Varghese N."/>
            <person name="Submissions S."/>
        </authorList>
    </citation>
    <scope>NUCLEOTIDE SEQUENCE [LARGE SCALE GENOMIC DNA]</scope>
    <source>
        <strain evidence="3">type strain: HArc-</strain>
    </source>
</reference>
<sequence length="540" mass="59589">MSMMNNDSSLHTLLVGIDAACDRVLEPLFEADEIPTLESIYQDGTSGPLESQIPPWTASAWPSLYTGMNPGKHGVYGFLSFDGYDWDVVNATDVHERTLWELLDRHEITSAVVNVPVTHPPREFDGALIPGYTAPEDPDCHPEGLLEDVRAEIGEYRVYPDKNVADLGQAYTDCVRMRGEAFRYLADEYEPEFGFVEFQATDSIFHERPDDEAAIRSIYREVDRQLSEILEATTPTNVIVASDHGMGPYDGQEFRINEHLRNAGLVKTRRGGRGMPNWATVRDGNLKEGDDTTRYESGVAERAMATAAGFGVTSQRIGAVLERLGLDEVVAAYAPAGLVNAGATQVDFPKSTAYVRSRIELGVRINLEGREPDGVVEPAEYEEVRTEIIDALRSVTTPNGRPVFEAVRPREEYFHGPESEHAVDIVTIPADFDHFLSATLRDETFGPPSEPWNHKLEGTVAARGDDIDHDAGVGNAHLFDIAPTVLSTFGLAVDERMDGESLPCVEPAGTRQYPRFDGTRSVETADEGVEKRLADLGYLE</sequence>
<dbReference type="Pfam" id="PF01663">
    <property type="entry name" value="Phosphodiest"/>
    <property type="match status" value="1"/>
</dbReference>
<dbReference type="SUPFAM" id="SSF53649">
    <property type="entry name" value="Alkaline phosphatase-like"/>
    <property type="match status" value="1"/>
</dbReference>
<evidence type="ECO:0000313" key="2">
    <source>
        <dbReference type="EMBL" id="SIS00642.1"/>
    </source>
</evidence>
<name>A0A1N7FJU8_9EURY</name>
<feature type="region of interest" description="Disordered" evidence="1">
    <location>
        <begin position="501"/>
        <end position="522"/>
    </location>
</feature>
<dbReference type="EMBL" id="FTNR01000007">
    <property type="protein sequence ID" value="SIS00642.1"/>
    <property type="molecule type" value="Genomic_DNA"/>
</dbReference>
<dbReference type="InterPro" id="IPR017850">
    <property type="entry name" value="Alkaline_phosphatase_core_sf"/>
</dbReference>
<dbReference type="STRING" id="308853.SAMN05421752_10754"/>
<accession>A0A1N7FJU8</accession>
<dbReference type="Gene3D" id="3.40.720.10">
    <property type="entry name" value="Alkaline Phosphatase, subunit A"/>
    <property type="match status" value="1"/>
</dbReference>
<proteinExistence type="predicted"/>
<dbReference type="InterPro" id="IPR002591">
    <property type="entry name" value="Phosphodiest/P_Trfase"/>
</dbReference>
<keyword evidence="2" id="KW-0378">Hydrolase</keyword>
<organism evidence="2 3">
    <name type="scientific">Natronorubrum thiooxidans</name>
    <dbReference type="NCBI Taxonomy" id="308853"/>
    <lineage>
        <taxon>Archaea</taxon>
        <taxon>Methanobacteriati</taxon>
        <taxon>Methanobacteriota</taxon>
        <taxon>Stenosarchaea group</taxon>
        <taxon>Halobacteria</taxon>
        <taxon>Halobacteriales</taxon>
        <taxon>Natrialbaceae</taxon>
        <taxon>Natronorubrum</taxon>
    </lineage>
</organism>
<keyword evidence="3" id="KW-1185">Reference proteome</keyword>